<proteinExistence type="predicted"/>
<feature type="region of interest" description="Disordered" evidence="1">
    <location>
        <begin position="767"/>
        <end position="818"/>
    </location>
</feature>
<keyword evidence="4" id="KW-1185">Reference proteome</keyword>
<sequence length="1121" mass="123838">MSADPLSSPSGDVSQQIFDHIENLITNTYYFDKEVDMSGVGTMMVLASAPHTKTDGSRAAVAQFVESIGKIGSYAERSSEPHTQLALRGAAFHPTLSDWRGDMDTPIIVQHLGNVGEINAIEAGVLHAEGRTAGVQLLSNVGQINIVGAGYTIRGSDTPRFLNHAFGVYNWGTAGYTIKNKVKNLPVQQQVILTKGISVRAALGSETEIGNFQSEGGLDYLLNKSGRDVIWGNFKNYEKFNSQKPQEGDREKAVAAAIYNRGGVQEIWSEAFDGVVISTEEDKSLVDGKYQKQLQNAQVFSVLVSPEFRRESGIWTSGGKDKPLSWDGIREYSVENGFGLAAWQDLTTKTELSGNFRFAAGDIVVQPHQQFDNMVKLTSHQDSIDYVKNTFGQELRADVVLQFAAAREKVPVYMDNKNKEDEPLSGIWYYEKGDLKKGENGEIFNTTWLNDEVNIKVFPAVGYYDEAGKVASFEKSKHYFLLGDSTKADDPGYNIHLGKRSEINVKGTYSGNGTLWFGVDINKENLTVEAIDNQGNSVHGLNGAISVNRNPIVLDDVVRGSSLNLVVNLSNNQAGVSAQQLKNYFKYDASGRAGQLLQQAANNVFIGDFIEKATGPGTLNTHAGLEITAEDLADFQAKLQASGNAQNIEITADKTFAQGMKNEDISVKYVWQLNQLKQWVQVPITEKKITDVSGKMVAGKVSIYLDETLLEPAETFSTIYYIENSEWVANPNDISDSLATEDRERNEEIASDDTQGTGKARAYALAAAEPQNEQKENSEEDRKAHQSNLGEGTIFARPEEPDPTPVIHDRPDDSSSTVKTLNSASIINYFLWRQENETLYQRMGEVRDNANLEGLWFRGLAGKNTYDKNKYYYRNKYYGIQLGIDHLLKKEKGGTWLLGLGLTYTKGDSKLGNGGKDDNWIGTISAYATRQWNNGAYVDFIVKGSRLNNDFTAISDLLSDGSRYISKGKFHTYGLQASAEVGKKYMFGKGWYLDPELQLTYGHLRAAKYLTDTGVTARIKSSNSLIGRAGVGFGKEGKSGSAFVKVDALREFTNQFKAHYTSNDGGEASSRINMKDTWGEITVGGTYNFKKNVYGFAQAKRSFAADIKQDYRFDAGIRIIF</sequence>
<dbReference type="EMBL" id="NHMP01000001">
    <property type="protein sequence ID" value="OXE51289.1"/>
    <property type="molecule type" value="Genomic_DNA"/>
</dbReference>
<dbReference type="GO" id="GO:0019867">
    <property type="term" value="C:outer membrane"/>
    <property type="evidence" value="ECO:0007669"/>
    <property type="project" value="InterPro"/>
</dbReference>
<feature type="domain" description="Autotransporter" evidence="2">
    <location>
        <begin position="848"/>
        <end position="1121"/>
    </location>
</feature>
<accession>A0A227KS07</accession>
<dbReference type="GeneID" id="78363494"/>
<dbReference type="Proteomes" id="UP000214610">
    <property type="component" value="Unassembled WGS sequence"/>
</dbReference>
<gene>
    <name evidence="3" type="ORF">ADH67_03065</name>
</gene>
<name>A0A227KS07_9BURK</name>
<dbReference type="SMART" id="SM00869">
    <property type="entry name" value="Autotransporter"/>
    <property type="match status" value="1"/>
</dbReference>
<evidence type="ECO:0000313" key="4">
    <source>
        <dbReference type="Proteomes" id="UP000214610"/>
    </source>
</evidence>
<reference evidence="4" key="1">
    <citation type="submission" date="2017-05" db="EMBL/GenBank/DDBJ databases">
        <title>Improved OligoMM genomes.</title>
        <authorList>
            <person name="Garzetti D."/>
        </authorList>
    </citation>
    <scope>NUCLEOTIDE SEQUENCE [LARGE SCALE GENOMIC DNA]</scope>
    <source>
        <strain evidence="4">YL45</strain>
    </source>
</reference>
<dbReference type="PRINTS" id="PR01484">
    <property type="entry name" value="PRTACTNFAMLY"/>
</dbReference>
<feature type="compositionally biased region" description="Basic and acidic residues" evidence="1">
    <location>
        <begin position="772"/>
        <end position="784"/>
    </location>
</feature>
<dbReference type="RefSeq" id="WP_066591513.1">
    <property type="nucleotide sequence ID" value="NZ_CAMTQL010000009.1"/>
</dbReference>
<evidence type="ECO:0000256" key="1">
    <source>
        <dbReference type="SAM" id="MobiDB-lite"/>
    </source>
</evidence>
<dbReference type="Gene3D" id="2.40.128.130">
    <property type="entry name" value="Autotransporter beta-domain"/>
    <property type="match status" value="1"/>
</dbReference>
<dbReference type="SUPFAM" id="SSF103515">
    <property type="entry name" value="Autotransporter"/>
    <property type="match status" value="1"/>
</dbReference>
<dbReference type="InterPro" id="IPR036709">
    <property type="entry name" value="Autotransporte_beta_dom_sf"/>
</dbReference>
<dbReference type="InterPro" id="IPR003991">
    <property type="entry name" value="Pertactin_virulence_factor"/>
</dbReference>
<evidence type="ECO:0000259" key="2">
    <source>
        <dbReference type="PROSITE" id="PS51208"/>
    </source>
</evidence>
<comment type="caution">
    <text evidence="3">The sequence shown here is derived from an EMBL/GenBank/DDBJ whole genome shotgun (WGS) entry which is preliminary data.</text>
</comment>
<dbReference type="InterPro" id="IPR006315">
    <property type="entry name" value="OM_autotransptr_brl_dom"/>
</dbReference>
<dbReference type="NCBIfam" id="TIGR01414">
    <property type="entry name" value="autotrans_barl"/>
    <property type="match status" value="1"/>
</dbReference>
<organism evidence="3 4">
    <name type="scientific">Turicimonas muris</name>
    <dbReference type="NCBI Taxonomy" id="1796652"/>
    <lineage>
        <taxon>Bacteria</taxon>
        <taxon>Pseudomonadati</taxon>
        <taxon>Pseudomonadota</taxon>
        <taxon>Betaproteobacteria</taxon>
        <taxon>Burkholderiales</taxon>
        <taxon>Sutterellaceae</taxon>
        <taxon>Turicimonas</taxon>
    </lineage>
</organism>
<dbReference type="Pfam" id="PF03797">
    <property type="entry name" value="Autotransporter"/>
    <property type="match status" value="1"/>
</dbReference>
<dbReference type="PROSITE" id="PS51208">
    <property type="entry name" value="AUTOTRANSPORTER"/>
    <property type="match status" value="1"/>
</dbReference>
<dbReference type="AlphaFoldDB" id="A0A227KS07"/>
<evidence type="ECO:0000313" key="3">
    <source>
        <dbReference type="EMBL" id="OXE51289.1"/>
    </source>
</evidence>
<dbReference type="InterPro" id="IPR005546">
    <property type="entry name" value="Autotransporte_beta"/>
</dbReference>
<protein>
    <submittedName>
        <fullName evidence="3">Autotransporter domain-containing protein</fullName>
    </submittedName>
</protein>